<accession>A0A371DCK2</accession>
<organism evidence="2 3">
    <name type="scientific">Lentinus brumalis</name>
    <dbReference type="NCBI Taxonomy" id="2498619"/>
    <lineage>
        <taxon>Eukaryota</taxon>
        <taxon>Fungi</taxon>
        <taxon>Dikarya</taxon>
        <taxon>Basidiomycota</taxon>
        <taxon>Agaricomycotina</taxon>
        <taxon>Agaricomycetes</taxon>
        <taxon>Polyporales</taxon>
        <taxon>Polyporaceae</taxon>
        <taxon>Lentinus</taxon>
    </lineage>
</organism>
<feature type="compositionally biased region" description="Basic and acidic residues" evidence="1">
    <location>
        <begin position="1"/>
        <end position="11"/>
    </location>
</feature>
<keyword evidence="3" id="KW-1185">Reference proteome</keyword>
<name>A0A371DCK2_9APHY</name>
<gene>
    <name evidence="2" type="ORF">OH76DRAFT_461859</name>
</gene>
<sequence>MPHVPGEREEPGLGPRRPLVGRRHQAKSCDPSFSGASRSDCEWGMHIRPLRELLCSHICGHECSDMRSARNWSVHSPPIDLARDVHANLRDLTYGSYSQASCACRRYLHISSPQLGERSRLAVREPAAAYRPSSNDYSSQLRLRWSRHRSTMRRANARLHAWSHPRFCFSLALAHRALWTISALPPPVVPRPAHSPILPLAHSRMSRHAYSYTSSARSINLTYFIPLQVIAHVYVPTGRETPMRH</sequence>
<feature type="region of interest" description="Disordered" evidence="1">
    <location>
        <begin position="1"/>
        <end position="38"/>
    </location>
</feature>
<reference evidence="2 3" key="1">
    <citation type="journal article" date="2018" name="Biotechnol. Biofuels">
        <title>Integrative visual omics of the white-rot fungus Polyporus brumalis exposes the biotechnological potential of its oxidative enzymes for delignifying raw plant biomass.</title>
        <authorList>
            <person name="Miyauchi S."/>
            <person name="Rancon A."/>
            <person name="Drula E."/>
            <person name="Hage H."/>
            <person name="Chaduli D."/>
            <person name="Favel A."/>
            <person name="Grisel S."/>
            <person name="Henrissat B."/>
            <person name="Herpoel-Gimbert I."/>
            <person name="Ruiz-Duenas F.J."/>
            <person name="Chevret D."/>
            <person name="Hainaut M."/>
            <person name="Lin J."/>
            <person name="Wang M."/>
            <person name="Pangilinan J."/>
            <person name="Lipzen A."/>
            <person name="Lesage-Meessen L."/>
            <person name="Navarro D."/>
            <person name="Riley R."/>
            <person name="Grigoriev I.V."/>
            <person name="Zhou S."/>
            <person name="Raouche S."/>
            <person name="Rosso M.N."/>
        </authorList>
    </citation>
    <scope>NUCLEOTIDE SEQUENCE [LARGE SCALE GENOMIC DNA]</scope>
    <source>
        <strain evidence="2 3">BRFM 1820</strain>
    </source>
</reference>
<dbReference type="EMBL" id="KZ857400">
    <property type="protein sequence ID" value="RDX50192.1"/>
    <property type="molecule type" value="Genomic_DNA"/>
</dbReference>
<proteinExistence type="predicted"/>
<evidence type="ECO:0000313" key="2">
    <source>
        <dbReference type="EMBL" id="RDX50192.1"/>
    </source>
</evidence>
<evidence type="ECO:0000313" key="3">
    <source>
        <dbReference type="Proteomes" id="UP000256964"/>
    </source>
</evidence>
<dbReference type="AlphaFoldDB" id="A0A371DCK2"/>
<evidence type="ECO:0000256" key="1">
    <source>
        <dbReference type="SAM" id="MobiDB-lite"/>
    </source>
</evidence>
<protein>
    <submittedName>
        <fullName evidence="2">Uncharacterized protein</fullName>
    </submittedName>
</protein>
<dbReference type="Proteomes" id="UP000256964">
    <property type="component" value="Unassembled WGS sequence"/>
</dbReference>